<keyword evidence="5" id="KW-0325">Glycoprotein</keyword>
<dbReference type="FunFam" id="2.10.70.10:FF:000014">
    <property type="entry name" value="Membrane cofactor protein"/>
    <property type="match status" value="2"/>
</dbReference>
<dbReference type="Proteomes" id="UP000558488">
    <property type="component" value="Unassembled WGS sequence"/>
</dbReference>
<dbReference type="Gene3D" id="1.20.5.3730">
    <property type="match status" value="1"/>
</dbReference>
<dbReference type="PANTHER" id="PTHR19325:SF551">
    <property type="entry name" value="ZONA PELLUCIDA SPERM-BINDING PROTEIN 3 RECEPTOR"/>
    <property type="match status" value="1"/>
</dbReference>
<dbReference type="Pfam" id="PF00084">
    <property type="entry name" value="Sushi"/>
    <property type="match status" value="8"/>
</dbReference>
<dbReference type="AlphaFoldDB" id="A0A7J7USV1"/>
<proteinExistence type="predicted"/>
<dbReference type="Pfam" id="PF18453">
    <property type="entry name" value="C4bp_oligo"/>
    <property type="match status" value="1"/>
</dbReference>
<accession>A0A7J7USV1</accession>
<feature type="domain" description="Sushi" evidence="7">
    <location>
        <begin position="178"/>
        <end position="242"/>
    </location>
</feature>
<keyword evidence="4 6" id="KW-1015">Disulfide bond</keyword>
<feature type="disulfide bond" evidence="6">
    <location>
        <begin position="521"/>
        <end position="548"/>
    </location>
</feature>
<dbReference type="InterPro" id="IPR050350">
    <property type="entry name" value="Compl-Cell_Adhes-Reg"/>
</dbReference>
<dbReference type="EMBL" id="JACAGB010000018">
    <property type="protein sequence ID" value="KAF6315844.1"/>
    <property type="molecule type" value="Genomic_DNA"/>
</dbReference>
<keyword evidence="1 6" id="KW-0768">Sushi</keyword>
<feature type="disulfide bond" evidence="6">
    <location>
        <begin position="180"/>
        <end position="223"/>
    </location>
</feature>
<protein>
    <submittedName>
        <fullName evidence="8">Complement component 4 binding protein alpha</fullName>
    </submittedName>
</protein>
<keyword evidence="9" id="KW-1185">Reference proteome</keyword>
<feature type="domain" description="Sushi" evidence="7">
    <location>
        <begin position="303"/>
        <end position="370"/>
    </location>
</feature>
<feature type="domain" description="Sushi" evidence="7">
    <location>
        <begin position="55"/>
        <end position="115"/>
    </location>
</feature>
<evidence type="ECO:0000313" key="9">
    <source>
        <dbReference type="Proteomes" id="UP000558488"/>
    </source>
</evidence>
<dbReference type="InterPro" id="IPR040514">
    <property type="entry name" value="C4bp_oligo"/>
</dbReference>
<name>A0A7J7USV1_PIPKU</name>
<dbReference type="CDD" id="cd00033">
    <property type="entry name" value="CCP"/>
    <property type="match status" value="8"/>
</dbReference>
<reference evidence="8 9" key="1">
    <citation type="journal article" date="2020" name="Nature">
        <title>Six reference-quality genomes reveal evolution of bat adaptations.</title>
        <authorList>
            <person name="Jebb D."/>
            <person name="Huang Z."/>
            <person name="Pippel M."/>
            <person name="Hughes G.M."/>
            <person name="Lavrichenko K."/>
            <person name="Devanna P."/>
            <person name="Winkler S."/>
            <person name="Jermiin L.S."/>
            <person name="Skirmuntt E.C."/>
            <person name="Katzourakis A."/>
            <person name="Burkitt-Gray L."/>
            <person name="Ray D.A."/>
            <person name="Sullivan K.A.M."/>
            <person name="Roscito J.G."/>
            <person name="Kirilenko B.M."/>
            <person name="Davalos L.M."/>
            <person name="Corthals A.P."/>
            <person name="Power M.L."/>
            <person name="Jones G."/>
            <person name="Ransome R.D."/>
            <person name="Dechmann D.K.N."/>
            <person name="Locatelli A.G."/>
            <person name="Puechmaille S.J."/>
            <person name="Fedrigo O."/>
            <person name="Jarvis E.D."/>
            <person name="Hiller M."/>
            <person name="Vernes S.C."/>
            <person name="Myers E.W."/>
            <person name="Teeling E.C."/>
        </authorList>
    </citation>
    <scope>NUCLEOTIDE SEQUENCE [LARGE SCALE GENOMIC DNA]</scope>
    <source>
        <strain evidence="8">MPipKuh1</strain>
        <tissue evidence="8">Flight muscle</tissue>
    </source>
</reference>
<dbReference type="OrthoDB" id="8961654at2759"/>
<dbReference type="SUPFAM" id="SSF57535">
    <property type="entry name" value="Complement control module/SCR domain"/>
    <property type="match status" value="8"/>
</dbReference>
<evidence type="ECO:0000313" key="8">
    <source>
        <dbReference type="EMBL" id="KAF6315844.1"/>
    </source>
</evidence>
<feature type="disulfide bond" evidence="6">
    <location>
        <begin position="273"/>
        <end position="300"/>
    </location>
</feature>
<feature type="domain" description="Sushi" evidence="7">
    <location>
        <begin position="116"/>
        <end position="177"/>
    </location>
</feature>
<gene>
    <name evidence="8" type="ORF">mPipKuh1_001839</name>
</gene>
<dbReference type="FunFam" id="2.10.70.10:FF:000055">
    <property type="entry name" value="Complement decay-accelerating factor, GPI-anchored"/>
    <property type="match status" value="1"/>
</dbReference>
<organism evidence="8 9">
    <name type="scientific">Pipistrellus kuhlii</name>
    <name type="common">Kuhl's pipistrelle</name>
    <dbReference type="NCBI Taxonomy" id="59472"/>
    <lineage>
        <taxon>Eukaryota</taxon>
        <taxon>Metazoa</taxon>
        <taxon>Chordata</taxon>
        <taxon>Craniata</taxon>
        <taxon>Vertebrata</taxon>
        <taxon>Euteleostomi</taxon>
        <taxon>Mammalia</taxon>
        <taxon>Eutheria</taxon>
        <taxon>Laurasiatheria</taxon>
        <taxon>Chiroptera</taxon>
        <taxon>Yangochiroptera</taxon>
        <taxon>Vespertilionidae</taxon>
        <taxon>Pipistrellus</taxon>
    </lineage>
</organism>
<evidence type="ECO:0000256" key="2">
    <source>
        <dbReference type="ARBA" id="ARBA00022729"/>
    </source>
</evidence>
<evidence type="ECO:0000256" key="3">
    <source>
        <dbReference type="ARBA" id="ARBA00022737"/>
    </source>
</evidence>
<feature type="domain" description="Sushi" evidence="7">
    <location>
        <begin position="371"/>
        <end position="435"/>
    </location>
</feature>
<evidence type="ECO:0000256" key="4">
    <source>
        <dbReference type="ARBA" id="ARBA00023157"/>
    </source>
</evidence>
<dbReference type="PROSITE" id="PS50923">
    <property type="entry name" value="SUSHI"/>
    <property type="match status" value="7"/>
</dbReference>
<dbReference type="InterPro" id="IPR000436">
    <property type="entry name" value="Sushi_SCR_CCP_dom"/>
</dbReference>
<dbReference type="PANTHER" id="PTHR19325">
    <property type="entry name" value="COMPLEMENT COMPONENT-RELATED SUSHI DOMAIN-CONTAINING"/>
    <property type="match status" value="1"/>
</dbReference>
<dbReference type="SMART" id="SM00032">
    <property type="entry name" value="CCP"/>
    <property type="match status" value="8"/>
</dbReference>
<sequence>MVETPEIMHPPRAPNGTLDRKGRMTAWPFSRLWRVSGSTLFQMTVVAALLATVLGDCGPPPNLNFAFQMEKFNETSYKERTRVHYSCRPGFFKTSSRTYITCENGEWRYDTFCVRKKCSNPGELRNGEVILKPDYSFGSHVEFNCLEGYVLIGSPISYCEIQDRNVGWSHRFPQCEIAKCKAPPSISNGRHNAGYEDVYPYGSSVTYSCNPRFSLIGDASISCTVENKTNGVWRPSPPTCKRVTCTQPQVKHGKITFGLGPTYTYKDSITFECNKGFALRGRETIHCGADNNWDPSPPTCEINACTNLPDIPHASWEKYNYHPPTKDQLYDVGTVLRYRCHPGYKTAGNKPLTVTCQKNLEWTPYAECEEVCCPVPELKHGEITARRPPKKEVVANKCEYFYGDSISYSCDERRKSEASCQGDGTWSPETPTCGESCFYPPVIDHGRPKLTTHTFTANKANYECDKGYILVGNPTITCSYSRWSGPPPQCKALCPTPEIEHGNLLVGKDQFLESENVTIQCDSGYAVVGPQNITCLEDRTWYPEVPKCEWVVPAGCEQVLAGKKLMQCLPNPEDVKMALELYKLSLEIELLEIHRDKEKKSILEPSL</sequence>
<evidence type="ECO:0000259" key="7">
    <source>
        <dbReference type="PROSITE" id="PS50923"/>
    </source>
</evidence>
<comment type="caution">
    <text evidence="6">Lacks conserved residue(s) required for the propagation of feature annotation.</text>
</comment>
<comment type="caution">
    <text evidence="8">The sequence shown here is derived from an EMBL/GenBank/DDBJ whole genome shotgun (WGS) entry which is preliminary data.</text>
</comment>
<evidence type="ECO:0000256" key="6">
    <source>
        <dbReference type="PROSITE-ProRule" id="PRU00302"/>
    </source>
</evidence>
<feature type="domain" description="Sushi" evidence="7">
    <location>
        <begin position="243"/>
        <end position="302"/>
    </location>
</feature>
<keyword evidence="3" id="KW-0677">Repeat</keyword>
<feature type="domain" description="Sushi" evidence="7">
    <location>
        <begin position="492"/>
        <end position="550"/>
    </location>
</feature>
<evidence type="ECO:0000256" key="5">
    <source>
        <dbReference type="ARBA" id="ARBA00023180"/>
    </source>
</evidence>
<dbReference type="InterPro" id="IPR035976">
    <property type="entry name" value="Sushi/SCR/CCP_sf"/>
</dbReference>
<keyword evidence="2" id="KW-0732">Signal</keyword>
<evidence type="ECO:0000256" key="1">
    <source>
        <dbReference type="ARBA" id="ARBA00022659"/>
    </source>
</evidence>
<dbReference type="Gene3D" id="2.10.70.10">
    <property type="entry name" value="Complement Module, domain 1"/>
    <property type="match status" value="8"/>
</dbReference>